<keyword evidence="2" id="KW-1185">Reference proteome</keyword>
<dbReference type="AlphaFoldDB" id="A0A9N9I9D7"/>
<proteinExistence type="predicted"/>
<reference evidence="1" key="1">
    <citation type="submission" date="2021-06" db="EMBL/GenBank/DDBJ databases">
        <authorList>
            <person name="Kallberg Y."/>
            <person name="Tangrot J."/>
            <person name="Rosling A."/>
        </authorList>
    </citation>
    <scope>NUCLEOTIDE SEQUENCE</scope>
    <source>
        <strain evidence="1">FL130A</strain>
    </source>
</reference>
<evidence type="ECO:0000313" key="2">
    <source>
        <dbReference type="Proteomes" id="UP000789508"/>
    </source>
</evidence>
<dbReference type="Proteomes" id="UP000789508">
    <property type="component" value="Unassembled WGS sequence"/>
</dbReference>
<accession>A0A9N9I9D7</accession>
<name>A0A9N9I9D7_9GLOM</name>
<dbReference type="EMBL" id="CAJVPS010028291">
    <property type="protein sequence ID" value="CAG8726043.1"/>
    <property type="molecule type" value="Genomic_DNA"/>
</dbReference>
<evidence type="ECO:0000313" key="1">
    <source>
        <dbReference type="EMBL" id="CAG8726043.1"/>
    </source>
</evidence>
<organism evidence="1 2">
    <name type="scientific">Ambispora leptoticha</name>
    <dbReference type="NCBI Taxonomy" id="144679"/>
    <lineage>
        <taxon>Eukaryota</taxon>
        <taxon>Fungi</taxon>
        <taxon>Fungi incertae sedis</taxon>
        <taxon>Mucoromycota</taxon>
        <taxon>Glomeromycotina</taxon>
        <taxon>Glomeromycetes</taxon>
        <taxon>Archaeosporales</taxon>
        <taxon>Ambisporaceae</taxon>
        <taxon>Ambispora</taxon>
    </lineage>
</organism>
<sequence>MARDFTSISPKIMGDWSGLITPFKGDFDKKKAIEEIDNYIESAEVYAAEINKAIDNNPALRGWREKINNSIVSDGANKWLTRFTQQPGQCGGWHRTDYELGCCEPPLYLRFLRAGADLADGGDLDTRIQAIGDDDDLLIIAGLKKAQLQAERTRVRNAGLAA</sequence>
<gene>
    <name evidence="1" type="ORF">ALEPTO_LOCUS12439</name>
</gene>
<protein>
    <submittedName>
        <fullName evidence="1">12661_t:CDS:1</fullName>
    </submittedName>
</protein>
<comment type="caution">
    <text evidence="1">The sequence shown here is derived from an EMBL/GenBank/DDBJ whole genome shotgun (WGS) entry which is preliminary data.</text>
</comment>